<evidence type="ECO:0000313" key="3">
    <source>
        <dbReference type="Proteomes" id="UP001232063"/>
    </source>
</evidence>
<organism evidence="2 3">
    <name type="scientific">Xanthocytophaga agilis</name>
    <dbReference type="NCBI Taxonomy" id="3048010"/>
    <lineage>
        <taxon>Bacteria</taxon>
        <taxon>Pseudomonadati</taxon>
        <taxon>Bacteroidota</taxon>
        <taxon>Cytophagia</taxon>
        <taxon>Cytophagales</taxon>
        <taxon>Rhodocytophagaceae</taxon>
        <taxon>Xanthocytophaga</taxon>
    </lineage>
</organism>
<keyword evidence="3" id="KW-1185">Reference proteome</keyword>
<accession>A0AAE3QZN0</accession>
<dbReference type="RefSeq" id="WP_314510568.1">
    <property type="nucleotide sequence ID" value="NZ_JASJOU010000002.1"/>
</dbReference>
<dbReference type="NCBIfam" id="TIGR04183">
    <property type="entry name" value="Por_Secre_tail"/>
    <property type="match status" value="1"/>
</dbReference>
<protein>
    <submittedName>
        <fullName evidence="2">T9SS type A sorting domain-containing protein</fullName>
    </submittedName>
</protein>
<evidence type="ECO:0000313" key="2">
    <source>
        <dbReference type="EMBL" id="MDJ1501071.1"/>
    </source>
</evidence>
<name>A0AAE3QZN0_9BACT</name>
<comment type="caution">
    <text evidence="2">The sequence shown here is derived from an EMBL/GenBank/DDBJ whole genome shotgun (WGS) entry which is preliminary data.</text>
</comment>
<dbReference type="InterPro" id="IPR026444">
    <property type="entry name" value="Secre_tail"/>
</dbReference>
<sequence length="627" mass="70386">MKHYFHSIFLVAVAFLYVITCQAQLRVAPLTQTPPNPITKKAQARTQALGLPFFEDFSTYFGQPDPAKWENHGVVINNTYADDQPSKGIATFDGLQFNGLPYTTPTSTNQSLTDTTDILTSQPIDLSNTSPNPVKLSFWWSGQSLGESPDPGDSLVLQFKDNTGAWISQWADKSATKQGFKDTLLNITNTRFLHSDFQFRFIAYGRPTGMYDVWNLDYIILDADSSYDPRSIKDMAVTQQPRSFLKRYSAMPLQQFMASPETEMALVDTTYTFNNQREAASLFEFIYTLINTQTNTQLYYYNSRVDGSINLPSVPSRTRAVVPVTLPSNISINGSAPVVLQSKFQIEAVNANPSPRIDVFRNDTIGRSTILSDYYAYDDGTAEYGIGVRQQQGSVAVRYILNKPDTITAVRIYFARVGETDLTGQTFGLSIWKKLDGQTSSILYQKSFAIQYPDTLNKFYTYTLTHPDDDSVLYPVGVSDTIYIGWIQATDDLLAVGYDRNTDSHTEQFYNIAGGANWQNNTEPETGSIMLRPVVGKGTVTGTEPNLPPYVRNFKVYPNPSSDKLYWNENGVKQIKVQDMLGRVLKQTTRSLSASNELSITDLPNGMYILTFQINSYQVQRKVIIAH</sequence>
<proteinExistence type="predicted"/>
<dbReference type="Pfam" id="PF18962">
    <property type="entry name" value="Por_Secre_tail"/>
    <property type="match status" value="1"/>
</dbReference>
<reference evidence="2" key="1">
    <citation type="submission" date="2023-05" db="EMBL/GenBank/DDBJ databases">
        <authorList>
            <person name="Zhang X."/>
        </authorList>
    </citation>
    <scope>NUCLEOTIDE SEQUENCE</scope>
    <source>
        <strain evidence="2">BD1B2-1</strain>
    </source>
</reference>
<feature type="domain" description="Secretion system C-terminal sorting" evidence="1">
    <location>
        <begin position="556"/>
        <end position="625"/>
    </location>
</feature>
<dbReference type="AlphaFoldDB" id="A0AAE3QZN0"/>
<gene>
    <name evidence="2" type="ORF">QNI22_10445</name>
</gene>
<dbReference type="EMBL" id="JASJOU010000002">
    <property type="protein sequence ID" value="MDJ1501071.1"/>
    <property type="molecule type" value="Genomic_DNA"/>
</dbReference>
<dbReference type="Proteomes" id="UP001232063">
    <property type="component" value="Unassembled WGS sequence"/>
</dbReference>
<evidence type="ECO:0000259" key="1">
    <source>
        <dbReference type="Pfam" id="PF18962"/>
    </source>
</evidence>